<dbReference type="EMBL" id="CP036263">
    <property type="protein sequence ID" value="QDT01266.1"/>
    <property type="molecule type" value="Genomic_DNA"/>
</dbReference>
<gene>
    <name evidence="1" type="ORF">HG15A2_46080</name>
</gene>
<evidence type="ECO:0000313" key="1">
    <source>
        <dbReference type="EMBL" id="QDT01266.1"/>
    </source>
</evidence>
<dbReference type="KEGG" id="amob:HG15A2_46080"/>
<proteinExistence type="predicted"/>
<sequence>MADETTTQEQLATIRTQTLAQLIELRANPKPTYWLDGQRVLWSEYIETLERTVDWCDRKLVECQPFEIRTEGTTG</sequence>
<evidence type="ECO:0000313" key="2">
    <source>
        <dbReference type="Proteomes" id="UP000319852"/>
    </source>
</evidence>
<keyword evidence="2" id="KW-1185">Reference proteome</keyword>
<dbReference type="Proteomes" id="UP000319852">
    <property type="component" value="Chromosome"/>
</dbReference>
<accession>A0A517N2A1</accession>
<dbReference type="OrthoDB" id="289832at2"/>
<dbReference type="AlphaFoldDB" id="A0A517N2A1"/>
<protein>
    <submittedName>
        <fullName evidence="1">Uncharacterized protein</fullName>
    </submittedName>
</protein>
<reference evidence="1 2" key="1">
    <citation type="submission" date="2019-02" db="EMBL/GenBank/DDBJ databases">
        <title>Deep-cultivation of Planctomycetes and their phenomic and genomic characterization uncovers novel biology.</title>
        <authorList>
            <person name="Wiegand S."/>
            <person name="Jogler M."/>
            <person name="Boedeker C."/>
            <person name="Pinto D."/>
            <person name="Vollmers J."/>
            <person name="Rivas-Marin E."/>
            <person name="Kohn T."/>
            <person name="Peeters S.H."/>
            <person name="Heuer A."/>
            <person name="Rast P."/>
            <person name="Oberbeckmann S."/>
            <person name="Bunk B."/>
            <person name="Jeske O."/>
            <person name="Meyerdierks A."/>
            <person name="Storesund J.E."/>
            <person name="Kallscheuer N."/>
            <person name="Luecker S."/>
            <person name="Lage O.M."/>
            <person name="Pohl T."/>
            <person name="Merkel B.J."/>
            <person name="Hornburger P."/>
            <person name="Mueller R.-W."/>
            <person name="Bruemmer F."/>
            <person name="Labrenz M."/>
            <person name="Spormann A.M."/>
            <person name="Op den Camp H."/>
            <person name="Overmann J."/>
            <person name="Amann R."/>
            <person name="Jetten M.S.M."/>
            <person name="Mascher T."/>
            <person name="Medema M.H."/>
            <person name="Devos D.P."/>
            <person name="Kaster A.-K."/>
            <person name="Ovreas L."/>
            <person name="Rohde M."/>
            <person name="Galperin M.Y."/>
            <person name="Jogler C."/>
        </authorList>
    </citation>
    <scope>NUCLEOTIDE SEQUENCE [LARGE SCALE GENOMIC DNA]</scope>
    <source>
        <strain evidence="1 2">HG15A2</strain>
    </source>
</reference>
<organism evidence="1 2">
    <name type="scientific">Adhaeretor mobilis</name>
    <dbReference type="NCBI Taxonomy" id="1930276"/>
    <lineage>
        <taxon>Bacteria</taxon>
        <taxon>Pseudomonadati</taxon>
        <taxon>Planctomycetota</taxon>
        <taxon>Planctomycetia</taxon>
        <taxon>Pirellulales</taxon>
        <taxon>Lacipirellulaceae</taxon>
        <taxon>Adhaeretor</taxon>
    </lineage>
</organism>
<name>A0A517N2A1_9BACT</name>
<dbReference type="RefSeq" id="WP_145063331.1">
    <property type="nucleotide sequence ID" value="NZ_CP036263.1"/>
</dbReference>